<reference evidence="5 6" key="1">
    <citation type="submission" date="2016-05" db="EMBL/GenBank/DDBJ databases">
        <title>Niabella ginsenosidivorans BS26 whole genome sequencing.</title>
        <authorList>
            <person name="Im W.T."/>
            <person name="Siddiqi M.Z."/>
        </authorList>
    </citation>
    <scope>NUCLEOTIDE SEQUENCE [LARGE SCALE GENOMIC DNA]</scope>
    <source>
        <strain evidence="5 6">BS26</strain>
    </source>
</reference>
<keyword evidence="3" id="KW-0808">Transferase</keyword>
<dbReference type="Pfam" id="PF05724">
    <property type="entry name" value="TPMT"/>
    <property type="match status" value="1"/>
</dbReference>
<evidence type="ECO:0000313" key="6">
    <source>
        <dbReference type="Proteomes" id="UP000077667"/>
    </source>
</evidence>
<dbReference type="PANTHER" id="PTHR32183">
    <property type="match status" value="1"/>
</dbReference>
<dbReference type="InterPro" id="IPR029063">
    <property type="entry name" value="SAM-dependent_MTases_sf"/>
</dbReference>
<proteinExistence type="predicted"/>
<evidence type="ECO:0000313" key="5">
    <source>
        <dbReference type="EMBL" id="ANH82019.1"/>
    </source>
</evidence>
<keyword evidence="6" id="KW-1185">Reference proteome</keyword>
<dbReference type="GO" id="GO:0008757">
    <property type="term" value="F:S-adenosylmethionine-dependent methyltransferase activity"/>
    <property type="evidence" value="ECO:0007669"/>
    <property type="project" value="InterPro"/>
</dbReference>
<protein>
    <recommendedName>
        <fullName evidence="7">SAM-dependent methyltransferase</fullName>
    </recommendedName>
</protein>
<dbReference type="KEGG" id="nia:A8C56_14495"/>
<dbReference type="STRING" id="1176587.A8C56_14495"/>
<dbReference type="GO" id="GO:0032259">
    <property type="term" value="P:methylation"/>
    <property type="evidence" value="ECO:0007669"/>
    <property type="project" value="UniProtKB-KW"/>
</dbReference>
<sequence>MENKNHLPELDKDYWNNRWLAGATGWDVGYATPPIVQFMQQVPDKNIAILIPGCGNAYEAAALLNLGFTNLTLIDIAPAAVANLQQLFGNQVTAVCTNFFHYEGSYDLVLEQTFFCALNPSLRKNYVAKMHQLLNTNGKLAGVLFSTRFPDPGPPFGGTKPEYRQLFWSGFKIIHLEACYNSIPQRKGRELFIELIKK</sequence>
<gene>
    <name evidence="5" type="ORF">A8C56_14495</name>
</gene>
<dbReference type="Proteomes" id="UP000077667">
    <property type="component" value="Chromosome"/>
</dbReference>
<evidence type="ECO:0000256" key="1">
    <source>
        <dbReference type="ARBA" id="ARBA00022553"/>
    </source>
</evidence>
<evidence type="ECO:0000256" key="3">
    <source>
        <dbReference type="ARBA" id="ARBA00022679"/>
    </source>
</evidence>
<dbReference type="OrthoDB" id="9778208at2"/>
<evidence type="ECO:0000256" key="2">
    <source>
        <dbReference type="ARBA" id="ARBA00022603"/>
    </source>
</evidence>
<organism evidence="5 6">
    <name type="scientific">Niabella ginsenosidivorans</name>
    <dbReference type="NCBI Taxonomy" id="1176587"/>
    <lineage>
        <taxon>Bacteria</taxon>
        <taxon>Pseudomonadati</taxon>
        <taxon>Bacteroidota</taxon>
        <taxon>Chitinophagia</taxon>
        <taxon>Chitinophagales</taxon>
        <taxon>Chitinophagaceae</taxon>
        <taxon>Niabella</taxon>
    </lineage>
</organism>
<dbReference type="CDD" id="cd02440">
    <property type="entry name" value="AdoMet_MTases"/>
    <property type="match status" value="1"/>
</dbReference>
<dbReference type="SUPFAM" id="SSF53335">
    <property type="entry name" value="S-adenosyl-L-methionine-dependent methyltransferases"/>
    <property type="match status" value="1"/>
</dbReference>
<accession>A0A1A9I4P4</accession>
<evidence type="ECO:0008006" key="7">
    <source>
        <dbReference type="Google" id="ProtNLM"/>
    </source>
</evidence>
<dbReference type="AlphaFoldDB" id="A0A1A9I4P4"/>
<keyword evidence="2" id="KW-0489">Methyltransferase</keyword>
<dbReference type="Gene3D" id="3.40.50.150">
    <property type="entry name" value="Vaccinia Virus protein VP39"/>
    <property type="match status" value="1"/>
</dbReference>
<name>A0A1A9I4P4_9BACT</name>
<dbReference type="EMBL" id="CP015772">
    <property type="protein sequence ID" value="ANH82019.1"/>
    <property type="molecule type" value="Genomic_DNA"/>
</dbReference>
<dbReference type="InterPro" id="IPR008854">
    <property type="entry name" value="TPMT"/>
</dbReference>
<evidence type="ECO:0000256" key="4">
    <source>
        <dbReference type="ARBA" id="ARBA00022691"/>
    </source>
</evidence>
<dbReference type="PROSITE" id="PS51585">
    <property type="entry name" value="SAM_MT_TPMT"/>
    <property type="match status" value="1"/>
</dbReference>
<keyword evidence="1" id="KW-0597">Phosphoprotein</keyword>
<dbReference type="PANTHER" id="PTHR32183:SF6">
    <property type="entry name" value="CYSTEINE SULFINATE DESULFINASE_CYSTEINE DESULFURASE AND RELATED ENZYMES"/>
    <property type="match status" value="1"/>
</dbReference>
<keyword evidence="4" id="KW-0949">S-adenosyl-L-methionine</keyword>